<evidence type="ECO:0000313" key="1">
    <source>
        <dbReference type="EMBL" id="GIG48944.1"/>
    </source>
</evidence>
<dbReference type="Proteomes" id="UP000660611">
    <property type="component" value="Unassembled WGS sequence"/>
</dbReference>
<dbReference type="AlphaFoldDB" id="A0A919PRQ9"/>
<name>A0A919PRQ9_9ACTN</name>
<accession>A0A919PRQ9</accession>
<dbReference type="EMBL" id="BONQ01000110">
    <property type="protein sequence ID" value="GIG48944.1"/>
    <property type="molecule type" value="Genomic_DNA"/>
</dbReference>
<keyword evidence="2" id="KW-1185">Reference proteome</keyword>
<organism evidence="1 2">
    <name type="scientific">Dactylosporangium siamense</name>
    <dbReference type="NCBI Taxonomy" id="685454"/>
    <lineage>
        <taxon>Bacteria</taxon>
        <taxon>Bacillati</taxon>
        <taxon>Actinomycetota</taxon>
        <taxon>Actinomycetes</taxon>
        <taxon>Micromonosporales</taxon>
        <taxon>Micromonosporaceae</taxon>
        <taxon>Dactylosporangium</taxon>
    </lineage>
</organism>
<proteinExistence type="predicted"/>
<protein>
    <submittedName>
        <fullName evidence="1">Uncharacterized protein</fullName>
    </submittedName>
</protein>
<comment type="caution">
    <text evidence="1">The sequence shown here is derived from an EMBL/GenBank/DDBJ whole genome shotgun (WGS) entry which is preliminary data.</text>
</comment>
<sequence length="41" mass="4527">MFNRIRAGRLSHQPPDVRFQLGLDIALDAIAAVLPDLPLSE</sequence>
<reference evidence="1" key="1">
    <citation type="submission" date="2021-01" db="EMBL/GenBank/DDBJ databases">
        <title>Whole genome shotgun sequence of Dactylosporangium siamense NBRC 106093.</title>
        <authorList>
            <person name="Komaki H."/>
            <person name="Tamura T."/>
        </authorList>
    </citation>
    <scope>NUCLEOTIDE SEQUENCE</scope>
    <source>
        <strain evidence="1">NBRC 106093</strain>
    </source>
</reference>
<evidence type="ECO:0000313" key="2">
    <source>
        <dbReference type="Proteomes" id="UP000660611"/>
    </source>
</evidence>
<dbReference type="RefSeq" id="WP_275423437.1">
    <property type="nucleotide sequence ID" value="NZ_BAAAVW010000020.1"/>
</dbReference>
<gene>
    <name evidence="1" type="ORF">Dsi01nite_069850</name>
</gene>